<keyword evidence="1" id="KW-0804">Transcription</keyword>
<evidence type="ECO:0000313" key="4">
    <source>
        <dbReference type="EMBL" id="NCS91850.1"/>
    </source>
</evidence>
<dbReference type="EMBL" id="JAACQH010000115">
    <property type="protein sequence ID" value="NCS91850.1"/>
    <property type="molecule type" value="Genomic_DNA"/>
</dbReference>
<dbReference type="GO" id="GO:0000428">
    <property type="term" value="C:DNA-directed RNA polymerase complex"/>
    <property type="evidence" value="ECO:0007669"/>
    <property type="project" value="UniProtKB-KW"/>
</dbReference>
<dbReference type="Pfam" id="PF06093">
    <property type="entry name" value="Spt4"/>
    <property type="match status" value="1"/>
</dbReference>
<evidence type="ECO:0000313" key="3">
    <source>
        <dbReference type="EMBL" id="NCN65063.1"/>
    </source>
</evidence>
<dbReference type="PANTHER" id="PTHR40704">
    <property type="entry name" value="TRANSCRIPTION ELONGATION FACTOR SPT4"/>
    <property type="match status" value="1"/>
</dbReference>
<evidence type="ECO:0000259" key="2">
    <source>
        <dbReference type="SMART" id="SM01389"/>
    </source>
</evidence>
<proteinExistence type="predicted"/>
<accession>A0A8J8CJC2</accession>
<dbReference type="EC" id="2.7.7.6" evidence="4"/>
<organism evidence="4 5">
    <name type="scientific">Candidatus Altarchaeum hamiconexum</name>
    <dbReference type="NCBI Taxonomy" id="1803513"/>
    <lineage>
        <taxon>Archaea</taxon>
        <taxon>Candidatus Altarchaeota</taxon>
        <taxon>Candidatus Altiarchaeia</taxon>
        <taxon>Candidatus Altarchaeales</taxon>
        <taxon>Candidatus Altarchaeaceae</taxon>
        <taxon>Candidatus Altarchaeum</taxon>
    </lineage>
</organism>
<sequence>MSESRACRKCFMIYGDDVKRCPVCKIPTSETHSGFLGIINPEKSEVAKKLEERSKVRVLSGKYALNVR</sequence>
<reference evidence="4" key="1">
    <citation type="submission" date="2019-11" db="EMBL/GenBank/DDBJ databases">
        <title>Lipid analysis of CO2-rich subsurface aquifers suggests an autotrophy-based deep biosphere with lysolipids enriched in CPR bacteria.</title>
        <authorList>
            <person name="Probst A.J."/>
            <person name="Elling F.J."/>
            <person name="Castelle C.J."/>
            <person name="Zhu Q."/>
            <person name="Elvert M."/>
            <person name="Birarda G."/>
            <person name="Holman H.-Y."/>
            <person name="Lane K.R."/>
            <person name="Ladd B."/>
            <person name="Ryan M.C."/>
            <person name="Woyke T."/>
            <person name="Hinrichs K.-U."/>
            <person name="Banfield J.F."/>
        </authorList>
    </citation>
    <scope>NUCLEOTIDE SEQUENCE</scope>
    <source>
        <strain evidence="3">CG_2015-01_33_1645</strain>
        <strain evidence="4">CG_2015-04_33_537</strain>
    </source>
</reference>
<dbReference type="InterPro" id="IPR038589">
    <property type="entry name" value="Spt4_dom_sf"/>
</dbReference>
<dbReference type="GO" id="GO:0003899">
    <property type="term" value="F:DNA-directed RNA polymerase activity"/>
    <property type="evidence" value="ECO:0007669"/>
    <property type="project" value="UniProtKB-EC"/>
</dbReference>
<protein>
    <submittedName>
        <fullName evidence="4">DNA-directed RNA polymerase subunit E</fullName>
        <ecNumber evidence="4">2.7.7.6</ecNumber>
    </submittedName>
</protein>
<name>A0A8J8CJC2_9ARCH</name>
<feature type="domain" description="Spt4/RpoE2 zinc finger" evidence="2">
    <location>
        <begin position="4"/>
        <end position="68"/>
    </location>
</feature>
<keyword evidence="4" id="KW-0548">Nucleotidyltransferase</keyword>
<dbReference type="PANTHER" id="PTHR40704:SF1">
    <property type="entry name" value="TRANSCRIPTION ELONGATION FACTOR SPT4"/>
    <property type="match status" value="1"/>
</dbReference>
<keyword evidence="4" id="KW-0808">Transferase</keyword>
<dbReference type="EMBL" id="JAACVF010000079">
    <property type="protein sequence ID" value="NCN65063.1"/>
    <property type="molecule type" value="Genomic_DNA"/>
</dbReference>
<dbReference type="Proteomes" id="UP000738826">
    <property type="component" value="Unassembled WGS sequence"/>
</dbReference>
<gene>
    <name evidence="4" type="ORF">GW779_05560</name>
    <name evidence="3" type="ORF">GW910_03180</name>
</gene>
<dbReference type="Proteomes" id="UP000768163">
    <property type="component" value="Unassembled WGS sequence"/>
</dbReference>
<evidence type="ECO:0000256" key="1">
    <source>
        <dbReference type="ARBA" id="ARBA00023163"/>
    </source>
</evidence>
<comment type="caution">
    <text evidence="4">The sequence shown here is derived from an EMBL/GenBank/DDBJ whole genome shotgun (WGS) entry which is preliminary data.</text>
</comment>
<dbReference type="GO" id="GO:0006355">
    <property type="term" value="P:regulation of DNA-templated transcription"/>
    <property type="evidence" value="ECO:0007669"/>
    <property type="project" value="InterPro"/>
</dbReference>
<dbReference type="AlphaFoldDB" id="A0A8J8CJC2"/>
<dbReference type="SUPFAM" id="SSF63393">
    <property type="entry name" value="RNA polymerase subunits"/>
    <property type="match status" value="1"/>
</dbReference>
<keyword evidence="4" id="KW-0240">DNA-directed RNA polymerase</keyword>
<dbReference type="InterPro" id="IPR007178">
    <property type="entry name" value="Spt4_arch"/>
</dbReference>
<dbReference type="InterPro" id="IPR022800">
    <property type="entry name" value="Spt4/RpoE2_Znf"/>
</dbReference>
<dbReference type="Gene3D" id="2.20.28.90">
    <property type="match status" value="1"/>
</dbReference>
<dbReference type="SMART" id="SM01389">
    <property type="entry name" value="Spt4"/>
    <property type="match status" value="1"/>
</dbReference>
<dbReference type="NCBIfam" id="NF041664">
    <property type="entry name" value="RNAP_arch_Epp"/>
    <property type="match status" value="1"/>
</dbReference>
<evidence type="ECO:0000313" key="5">
    <source>
        <dbReference type="Proteomes" id="UP000738826"/>
    </source>
</evidence>
<dbReference type="InterPro" id="IPR029040">
    <property type="entry name" value="RPABC4/Spt4"/>
</dbReference>